<evidence type="ECO:0000313" key="2">
    <source>
        <dbReference type="Proteomes" id="UP000738376"/>
    </source>
</evidence>
<proteinExistence type="predicted"/>
<accession>A0ABX1LSU6</accession>
<reference evidence="1 2" key="1">
    <citation type="submission" date="2020-03" db="EMBL/GenBank/DDBJ databases">
        <title>Draft Genome Sequence of 2-Methylisoborneol Producing Pseudanabaena yagii Strain GIHE-NHR1 Isolated from North Han River in South Korea.</title>
        <authorList>
            <person name="Jeong J."/>
        </authorList>
    </citation>
    <scope>NUCLEOTIDE SEQUENCE [LARGE SCALE GENOMIC DNA]</scope>
    <source>
        <strain evidence="1 2">GIHE-NHR1</strain>
    </source>
</reference>
<gene>
    <name evidence="1" type="ORF">HC246_10355</name>
</gene>
<dbReference type="RefSeq" id="WP_169363324.1">
    <property type="nucleotide sequence ID" value="NZ_JAAVJL010000001.1"/>
</dbReference>
<protein>
    <submittedName>
        <fullName evidence="1">Uncharacterized protein</fullName>
    </submittedName>
</protein>
<sequence>MKQHEPIEQKHAWEAILKLYACICASLKIEPPTDDEIVGTVGAFLCSIESLSVKDKAVISAIFASQVAESLVQRTKGFGRKTH</sequence>
<keyword evidence="2" id="KW-1185">Reference proteome</keyword>
<dbReference type="Proteomes" id="UP000738376">
    <property type="component" value="Unassembled WGS sequence"/>
</dbReference>
<dbReference type="EMBL" id="JAAVJL010000001">
    <property type="protein sequence ID" value="NMF58411.1"/>
    <property type="molecule type" value="Genomic_DNA"/>
</dbReference>
<organism evidence="1 2">
    <name type="scientific">Pseudanabaena yagii GIHE-NHR1</name>
    <dbReference type="NCBI Taxonomy" id="2722753"/>
    <lineage>
        <taxon>Bacteria</taxon>
        <taxon>Bacillati</taxon>
        <taxon>Cyanobacteriota</taxon>
        <taxon>Cyanophyceae</taxon>
        <taxon>Pseudanabaenales</taxon>
        <taxon>Pseudanabaenaceae</taxon>
        <taxon>Pseudanabaena</taxon>
        <taxon>Pseudanabaena yagii</taxon>
    </lineage>
</organism>
<evidence type="ECO:0000313" key="1">
    <source>
        <dbReference type="EMBL" id="NMF58411.1"/>
    </source>
</evidence>
<comment type="caution">
    <text evidence="1">The sequence shown here is derived from an EMBL/GenBank/DDBJ whole genome shotgun (WGS) entry which is preliminary data.</text>
</comment>
<name>A0ABX1LSU6_9CYAN</name>